<evidence type="ECO:0000313" key="4">
    <source>
        <dbReference type="EMBL" id="KAE8718523.1"/>
    </source>
</evidence>
<dbReference type="AlphaFoldDB" id="A0A6A3BPG5"/>
<feature type="domain" description="TIP49 P-loop" evidence="3">
    <location>
        <begin position="99"/>
        <end position="145"/>
    </location>
</feature>
<dbReference type="InterPro" id="IPR027238">
    <property type="entry name" value="RuvB-like"/>
</dbReference>
<dbReference type="GO" id="GO:0016787">
    <property type="term" value="F:hydrolase activity"/>
    <property type="evidence" value="ECO:0007669"/>
    <property type="project" value="UniProtKB-KW"/>
</dbReference>
<keyword evidence="5" id="KW-1185">Reference proteome</keyword>
<dbReference type="PANTHER" id="PTHR11093">
    <property type="entry name" value="RUVB-RELATED REPTIN AND PONTIN"/>
    <property type="match status" value="1"/>
</dbReference>
<keyword evidence="1" id="KW-0067">ATP-binding</keyword>
<comment type="caution">
    <text evidence="4">The sequence shown here is derived from an EMBL/GenBank/DDBJ whole genome shotgun (WGS) entry which is preliminary data.</text>
</comment>
<evidence type="ECO:0000256" key="2">
    <source>
        <dbReference type="SAM" id="Coils"/>
    </source>
</evidence>
<dbReference type="GO" id="GO:0005524">
    <property type="term" value="F:ATP binding"/>
    <property type="evidence" value="ECO:0007669"/>
    <property type="project" value="UniProtKB-KW"/>
</dbReference>
<dbReference type="Gene3D" id="3.40.50.300">
    <property type="entry name" value="P-loop containing nucleotide triphosphate hydrolases"/>
    <property type="match status" value="1"/>
</dbReference>
<keyword evidence="1" id="KW-0805">Transcription regulation</keyword>
<keyword evidence="1" id="KW-0347">Helicase</keyword>
<keyword evidence="1" id="KW-0547">Nucleotide-binding</keyword>
<proteinExistence type="inferred from homology"/>
<dbReference type="InterPro" id="IPR010339">
    <property type="entry name" value="TIP49_P-loop"/>
</dbReference>
<dbReference type="EC" id="3.6.4.12" evidence="1"/>
<gene>
    <name evidence="4" type="ORF">F3Y22_tig00110013pilonHSYRG00464</name>
</gene>
<dbReference type="EMBL" id="VEPZ02000812">
    <property type="protein sequence ID" value="KAE8718523.1"/>
    <property type="molecule type" value="Genomic_DNA"/>
</dbReference>
<keyword evidence="1" id="KW-0378">Hydrolase</keyword>
<dbReference type="Pfam" id="PF06068">
    <property type="entry name" value="TIP49"/>
    <property type="match status" value="1"/>
</dbReference>
<dbReference type="InterPro" id="IPR027417">
    <property type="entry name" value="P-loop_NTPase"/>
</dbReference>
<name>A0A6A3BPG5_HIBSY</name>
<organism evidence="4 5">
    <name type="scientific">Hibiscus syriacus</name>
    <name type="common">Rose of Sharon</name>
    <dbReference type="NCBI Taxonomy" id="106335"/>
    <lineage>
        <taxon>Eukaryota</taxon>
        <taxon>Viridiplantae</taxon>
        <taxon>Streptophyta</taxon>
        <taxon>Embryophyta</taxon>
        <taxon>Tracheophyta</taxon>
        <taxon>Spermatophyta</taxon>
        <taxon>Magnoliopsida</taxon>
        <taxon>eudicotyledons</taxon>
        <taxon>Gunneridae</taxon>
        <taxon>Pentapetalae</taxon>
        <taxon>rosids</taxon>
        <taxon>malvids</taxon>
        <taxon>Malvales</taxon>
        <taxon>Malvaceae</taxon>
        <taxon>Malvoideae</taxon>
        <taxon>Hibiscus</taxon>
    </lineage>
</organism>
<evidence type="ECO:0000313" key="5">
    <source>
        <dbReference type="Proteomes" id="UP000436088"/>
    </source>
</evidence>
<evidence type="ECO:0000259" key="3">
    <source>
        <dbReference type="Pfam" id="PF06068"/>
    </source>
</evidence>
<accession>A0A6A3BPG5</accession>
<keyword evidence="1" id="KW-0539">Nucleus</keyword>
<comment type="catalytic activity">
    <reaction evidence="1">
        <text>ATP + H2O = ADP + phosphate + H(+)</text>
        <dbReference type="Rhea" id="RHEA:13065"/>
        <dbReference type="ChEBI" id="CHEBI:15377"/>
        <dbReference type="ChEBI" id="CHEBI:15378"/>
        <dbReference type="ChEBI" id="CHEBI:30616"/>
        <dbReference type="ChEBI" id="CHEBI:43474"/>
        <dbReference type="ChEBI" id="CHEBI:456216"/>
        <dbReference type="EC" id="3.6.4.12"/>
    </reaction>
</comment>
<keyword evidence="2" id="KW-0175">Coiled coil</keyword>
<evidence type="ECO:0000256" key="1">
    <source>
        <dbReference type="RuleBase" id="RU363048"/>
    </source>
</evidence>
<keyword evidence="1" id="KW-0804">Transcription</keyword>
<feature type="coiled-coil region" evidence="2">
    <location>
        <begin position="360"/>
        <end position="401"/>
    </location>
</feature>
<dbReference type="Proteomes" id="UP000436088">
    <property type="component" value="Unassembled WGS sequence"/>
</dbReference>
<protein>
    <recommendedName>
        <fullName evidence="1">RuvB-like helicase</fullName>
        <ecNumber evidence="1">3.6.4.12</ecNumber>
    </recommendedName>
</protein>
<reference evidence="4" key="1">
    <citation type="submission" date="2019-09" db="EMBL/GenBank/DDBJ databases">
        <title>Draft genome information of white flower Hibiscus syriacus.</title>
        <authorList>
            <person name="Kim Y.-M."/>
        </authorList>
    </citation>
    <scope>NUCLEOTIDE SEQUENCE [LARGE SCALE GENOMIC DNA]</scope>
    <source>
        <strain evidence="4">YM2019G1</strain>
    </source>
</reference>
<comment type="similarity">
    <text evidence="1">Belongs to the RuvB family.</text>
</comment>
<sequence>MDFMVLHLLLLRGRCYNCIDARFCIFYCCEARIRFVAWLAGVDRRLTKMTLWLAVMRVLFHKSKLEAEDHLGQWWASDKNSDYHQWTVTLMKMKKKKACAHSHIRGLGFDSSLEPRDVSEGMAGQTLARKAASVILQMIKHSEIFQKRRSLLIKILRTELLQVKRDEKEHRDFLHYSLVNFMPSRALENEMAPMLVVSTINCLPIYNALSWLEHPFSKREVLSSTLNESKCYEPKYNGRYRITESESLAAATEAEGGIRVMIEAKLSSEPLHLIFVHMVIVVVFMKLVSVLQPRLEYGPNKETLGYHNPRDTSHPPLPPVPRHLAVEFQPPLHQKLPEGQLPLPHVAAMGKHPEEWITGVTKLKKNCNIYEDLVQELLGQKGSLTRENEQLREVTQKMKENVIEEVAVQTSNMVLK</sequence>
<dbReference type="GO" id="GO:0003678">
    <property type="term" value="F:DNA helicase activity"/>
    <property type="evidence" value="ECO:0007669"/>
    <property type="project" value="UniProtKB-EC"/>
</dbReference>